<feature type="compositionally biased region" description="Pro residues" evidence="1">
    <location>
        <begin position="54"/>
        <end position="66"/>
    </location>
</feature>
<reference evidence="2" key="1">
    <citation type="journal article" date="2023" name="Science">
        <title>Elucidation of the pathway for biosynthesis of saponin adjuvants from the soapbark tree.</title>
        <authorList>
            <person name="Reed J."/>
            <person name="Orme A."/>
            <person name="El-Demerdash A."/>
            <person name="Owen C."/>
            <person name="Martin L.B.B."/>
            <person name="Misra R.C."/>
            <person name="Kikuchi S."/>
            <person name="Rejzek M."/>
            <person name="Martin A.C."/>
            <person name="Harkess A."/>
            <person name="Leebens-Mack J."/>
            <person name="Louveau T."/>
            <person name="Stephenson M.J."/>
            <person name="Osbourn A."/>
        </authorList>
    </citation>
    <scope>NUCLEOTIDE SEQUENCE</scope>
    <source>
        <strain evidence="2">S10</strain>
    </source>
</reference>
<feature type="compositionally biased region" description="Basic residues" evidence="1">
    <location>
        <begin position="77"/>
        <end position="88"/>
    </location>
</feature>
<accession>A0AAD7VF66</accession>
<organism evidence="2 3">
    <name type="scientific">Quillaja saponaria</name>
    <name type="common">Soap bark tree</name>
    <dbReference type="NCBI Taxonomy" id="32244"/>
    <lineage>
        <taxon>Eukaryota</taxon>
        <taxon>Viridiplantae</taxon>
        <taxon>Streptophyta</taxon>
        <taxon>Embryophyta</taxon>
        <taxon>Tracheophyta</taxon>
        <taxon>Spermatophyta</taxon>
        <taxon>Magnoliopsida</taxon>
        <taxon>eudicotyledons</taxon>
        <taxon>Gunneridae</taxon>
        <taxon>Pentapetalae</taxon>
        <taxon>rosids</taxon>
        <taxon>fabids</taxon>
        <taxon>Fabales</taxon>
        <taxon>Quillajaceae</taxon>
        <taxon>Quillaja</taxon>
    </lineage>
</organism>
<evidence type="ECO:0000256" key="1">
    <source>
        <dbReference type="SAM" id="MobiDB-lite"/>
    </source>
</evidence>
<name>A0AAD7VF66_QUISA</name>
<evidence type="ECO:0000313" key="3">
    <source>
        <dbReference type="Proteomes" id="UP001163823"/>
    </source>
</evidence>
<sequence length="123" mass="13120">MEGGSVMKCCLVNPNPVPSTPPTPVVPSTIPASATPPPAVNFPQQTQITSPAPFVGPPMILPPPSIVSPGLGDFSRNRRHRRRTRRRSGCGVKKETVARGVRNCHGDHSAFGVTWCVQPCSML</sequence>
<keyword evidence="3" id="KW-1185">Reference proteome</keyword>
<comment type="caution">
    <text evidence="2">The sequence shown here is derived from an EMBL/GenBank/DDBJ whole genome shotgun (WGS) entry which is preliminary data.</text>
</comment>
<evidence type="ECO:0000313" key="2">
    <source>
        <dbReference type="EMBL" id="KAJ7973581.1"/>
    </source>
</evidence>
<dbReference type="AlphaFoldDB" id="A0AAD7VF66"/>
<dbReference type="EMBL" id="JARAOO010000004">
    <property type="protein sequence ID" value="KAJ7973581.1"/>
    <property type="molecule type" value="Genomic_DNA"/>
</dbReference>
<dbReference type="Proteomes" id="UP001163823">
    <property type="component" value="Chromosome 4"/>
</dbReference>
<feature type="region of interest" description="Disordered" evidence="1">
    <location>
        <begin position="18"/>
        <end position="91"/>
    </location>
</feature>
<dbReference type="KEGG" id="qsa:O6P43_011288"/>
<gene>
    <name evidence="2" type="ORF">O6P43_011288</name>
</gene>
<proteinExistence type="predicted"/>
<protein>
    <submittedName>
        <fullName evidence="2">Uncharacterized protein</fullName>
    </submittedName>
</protein>